<gene>
    <name evidence="3" type="ORF">GCM10022232_79560</name>
</gene>
<keyword evidence="4" id="KW-1185">Reference proteome</keyword>
<name>A0ABP7T8H0_9ACTN</name>
<feature type="signal peptide" evidence="2">
    <location>
        <begin position="1"/>
        <end position="23"/>
    </location>
</feature>
<feature type="region of interest" description="Disordered" evidence="1">
    <location>
        <begin position="28"/>
        <end position="169"/>
    </location>
</feature>
<evidence type="ECO:0000256" key="1">
    <source>
        <dbReference type="SAM" id="MobiDB-lite"/>
    </source>
</evidence>
<evidence type="ECO:0008006" key="5">
    <source>
        <dbReference type="Google" id="ProtNLM"/>
    </source>
</evidence>
<feature type="compositionally biased region" description="Gly residues" evidence="1">
    <location>
        <begin position="28"/>
        <end position="66"/>
    </location>
</feature>
<dbReference type="EMBL" id="BAAAZX010000033">
    <property type="protein sequence ID" value="GAA4022610.1"/>
    <property type="molecule type" value="Genomic_DNA"/>
</dbReference>
<feature type="compositionally biased region" description="Low complexity" evidence="1">
    <location>
        <begin position="369"/>
        <end position="388"/>
    </location>
</feature>
<reference evidence="4" key="1">
    <citation type="journal article" date="2019" name="Int. J. Syst. Evol. Microbiol.">
        <title>The Global Catalogue of Microorganisms (GCM) 10K type strain sequencing project: providing services to taxonomists for standard genome sequencing and annotation.</title>
        <authorList>
            <consortium name="The Broad Institute Genomics Platform"/>
            <consortium name="The Broad Institute Genome Sequencing Center for Infectious Disease"/>
            <person name="Wu L."/>
            <person name="Ma J."/>
        </authorList>
    </citation>
    <scope>NUCLEOTIDE SEQUENCE [LARGE SCALE GENOMIC DNA]</scope>
    <source>
        <strain evidence="4">JCM 16924</strain>
    </source>
</reference>
<evidence type="ECO:0000256" key="2">
    <source>
        <dbReference type="SAM" id="SignalP"/>
    </source>
</evidence>
<evidence type="ECO:0000313" key="4">
    <source>
        <dbReference type="Proteomes" id="UP001500456"/>
    </source>
</evidence>
<feature type="compositionally biased region" description="Gly residues" evidence="1">
    <location>
        <begin position="77"/>
        <end position="128"/>
    </location>
</feature>
<organism evidence="3 4">
    <name type="scientific">Streptomyces plumbiresistens</name>
    <dbReference type="NCBI Taxonomy" id="511811"/>
    <lineage>
        <taxon>Bacteria</taxon>
        <taxon>Bacillati</taxon>
        <taxon>Actinomycetota</taxon>
        <taxon>Actinomycetes</taxon>
        <taxon>Kitasatosporales</taxon>
        <taxon>Streptomycetaceae</taxon>
        <taxon>Streptomyces</taxon>
    </lineage>
</organism>
<accession>A0ABP7T8H0</accession>
<evidence type="ECO:0000313" key="3">
    <source>
        <dbReference type="EMBL" id="GAA4022610.1"/>
    </source>
</evidence>
<feature type="region of interest" description="Disordered" evidence="1">
    <location>
        <begin position="366"/>
        <end position="388"/>
    </location>
</feature>
<sequence>MAVSLGMRISGLLVAGALAIATAAACGSGGGDDASGSGGGGTSVSGGVADGGGGGGQKDGGLGGGTPTWVPPEENGDGGSGGSGGSGSGGSGSGGSGSGGSASGGSVGTNGSGGSGGSNSGSGQGPGSGSSDSGGSSGGPEKVEGPAWLPPGPRSPNTDVAPDPASVYDTIGEAPSACAGTAKEYAKAKEPEWQVLRGLASACAAVQGQGGSWDTATADYSRTQGELTSCKGLAAYEVLGNILEFHRRHPSATVQLKGSKGAGGGAACAFRVASVNVEKAKPGDTIRITFEGIHFGLTKQEVEQIDVTITDGDQEAEHLGDQPELEPGGPVLLDVVVPKLKTGPYPKTVSITATYGPSATLNSAFTVLAPDPTGPTDSSSSATPSVTP</sequence>
<keyword evidence="2" id="KW-0732">Signal</keyword>
<comment type="caution">
    <text evidence="3">The sequence shown here is derived from an EMBL/GenBank/DDBJ whole genome shotgun (WGS) entry which is preliminary data.</text>
</comment>
<feature type="chain" id="PRO_5046377402" description="Secreted protein" evidence="2">
    <location>
        <begin position="24"/>
        <end position="388"/>
    </location>
</feature>
<dbReference type="Proteomes" id="UP001500456">
    <property type="component" value="Unassembled WGS sequence"/>
</dbReference>
<protein>
    <recommendedName>
        <fullName evidence="5">Secreted protein</fullName>
    </recommendedName>
</protein>
<proteinExistence type="predicted"/>